<dbReference type="SMART" id="SM00201">
    <property type="entry name" value="SO"/>
    <property type="match status" value="1"/>
</dbReference>
<evidence type="ECO:0000256" key="3">
    <source>
        <dbReference type="SAM" id="Phobius"/>
    </source>
</evidence>
<dbReference type="InterPro" id="IPR036024">
    <property type="entry name" value="Somatomedin_B-like_dom_sf"/>
</dbReference>
<feature type="transmembrane region" description="Helical" evidence="3">
    <location>
        <begin position="20"/>
        <end position="40"/>
    </location>
</feature>
<sequence length="781" mass="88765">MERRNRAGRKHSKIPCRIRILSVPTLKFVFLQLLLISPVYHYRRGTHPLGDVIFLTAFVTNGKASQSVVVEPQNNTLNDRAERRDQDVNVNDDNCTSLRCTENEGSVPAGHKRTSKNNQTRLVLKVANYQKTASHLSNTTYLSKPNVSLTDNGSKQMLVKASAVKTPEEVDGINQIALFVNTSYSWKAHRMSTESSRNATHDIVSSSLGLSTDLSQNPTSCKHRCGEATNFPCSCDEKCVVYKTCCEDLAHFCSDLHNMAITKFRQLLLSSIRCDAMSAVFMVESCPATFFENVSPPKVDDDVLVRDLKNTDLFSTILSGAPVTDYDTGIVYANIYECNRRNSSTTSFAQNLTRVHGAWRVQIGTKDRQSPNKIIAVQQELDISTYSYVPSDSHPHSAGSICYNSNWTLSCISDVFAKMRNKQLTCNTSVVEYYKLRRSLKMLNGAVEEWIQDACAVCLSQYQSISDEKERHFLSGFKVLTSLSETPGYVVYDLHEDERKAPRPVPWWSWTCSTQEMANLQADTQCRVLQCDRRFLISPDGECRKAVEAEISIQKEINYYERVCRIDGKAFVDMLKCILQVEYKLKATNTPYRYSQIYQPRLNINLTKIRMEMYFDAEKFEDHVVNLFHMYEAALPAFLAFVQDYCSQEEIRNREGSKTTRIQSDSTQPQNQAKPQADFLKASSKRMSNPKGTIEKPTDFFCSYCFQLSSYDKILDDAIRCDMSSEYLMGIDIDVKDLDVSTTHLKCLAETFPHLTSTSREVHSSPYRSCLLAIFILLPMR</sequence>
<dbReference type="InterPro" id="IPR001212">
    <property type="entry name" value="Somatomedin_B_dom"/>
</dbReference>
<keyword evidence="6" id="KW-1185">Reference proteome</keyword>
<evidence type="ECO:0000256" key="2">
    <source>
        <dbReference type="SAM" id="MobiDB-lite"/>
    </source>
</evidence>
<dbReference type="AlphaFoldDB" id="A0AAV4HSA6"/>
<proteinExistence type="predicted"/>
<dbReference type="Pfam" id="PF01033">
    <property type="entry name" value="Somatomedin_B"/>
    <property type="match status" value="1"/>
</dbReference>
<dbReference type="SUPFAM" id="SSF90188">
    <property type="entry name" value="Somatomedin B domain"/>
    <property type="match status" value="1"/>
</dbReference>
<keyword evidence="1" id="KW-1015">Disulfide bond</keyword>
<dbReference type="EMBL" id="BMAT01002135">
    <property type="protein sequence ID" value="GFR99651.1"/>
    <property type="molecule type" value="Genomic_DNA"/>
</dbReference>
<dbReference type="PROSITE" id="PS50958">
    <property type="entry name" value="SMB_2"/>
    <property type="match status" value="1"/>
</dbReference>
<reference evidence="5 6" key="1">
    <citation type="journal article" date="2021" name="Elife">
        <title>Chloroplast acquisition without the gene transfer in kleptoplastic sea slugs, Plakobranchus ocellatus.</title>
        <authorList>
            <person name="Maeda T."/>
            <person name="Takahashi S."/>
            <person name="Yoshida T."/>
            <person name="Shimamura S."/>
            <person name="Takaki Y."/>
            <person name="Nagai Y."/>
            <person name="Toyoda A."/>
            <person name="Suzuki Y."/>
            <person name="Arimoto A."/>
            <person name="Ishii H."/>
            <person name="Satoh N."/>
            <person name="Nishiyama T."/>
            <person name="Hasebe M."/>
            <person name="Maruyama T."/>
            <person name="Minagawa J."/>
            <person name="Obokata J."/>
            <person name="Shigenobu S."/>
        </authorList>
    </citation>
    <scope>NUCLEOTIDE SEQUENCE [LARGE SCALE GENOMIC DNA]</scope>
</reference>
<name>A0AAV4HSA6_9GAST</name>
<comment type="caution">
    <text evidence="5">The sequence shown here is derived from an EMBL/GenBank/DDBJ whole genome shotgun (WGS) entry which is preliminary data.</text>
</comment>
<dbReference type="Proteomes" id="UP000762676">
    <property type="component" value="Unassembled WGS sequence"/>
</dbReference>
<feature type="domain" description="SMB" evidence="4">
    <location>
        <begin position="217"/>
        <end position="257"/>
    </location>
</feature>
<dbReference type="Gene3D" id="4.10.410.20">
    <property type="match status" value="1"/>
</dbReference>
<evidence type="ECO:0000256" key="1">
    <source>
        <dbReference type="ARBA" id="ARBA00023157"/>
    </source>
</evidence>
<feature type="compositionally biased region" description="Polar residues" evidence="2">
    <location>
        <begin position="659"/>
        <end position="674"/>
    </location>
</feature>
<protein>
    <recommendedName>
        <fullName evidence="4">SMB domain-containing protein</fullName>
    </recommendedName>
</protein>
<keyword evidence="3" id="KW-1133">Transmembrane helix</keyword>
<evidence type="ECO:0000313" key="5">
    <source>
        <dbReference type="EMBL" id="GFR99651.1"/>
    </source>
</evidence>
<accession>A0AAV4HSA6</accession>
<gene>
    <name evidence="5" type="ORF">ElyMa_001050700</name>
</gene>
<keyword evidence="3" id="KW-0472">Membrane</keyword>
<feature type="region of interest" description="Disordered" evidence="2">
    <location>
        <begin position="653"/>
        <end position="680"/>
    </location>
</feature>
<organism evidence="5 6">
    <name type="scientific">Elysia marginata</name>
    <dbReference type="NCBI Taxonomy" id="1093978"/>
    <lineage>
        <taxon>Eukaryota</taxon>
        <taxon>Metazoa</taxon>
        <taxon>Spiralia</taxon>
        <taxon>Lophotrochozoa</taxon>
        <taxon>Mollusca</taxon>
        <taxon>Gastropoda</taxon>
        <taxon>Heterobranchia</taxon>
        <taxon>Euthyneura</taxon>
        <taxon>Panpulmonata</taxon>
        <taxon>Sacoglossa</taxon>
        <taxon>Placobranchoidea</taxon>
        <taxon>Plakobranchidae</taxon>
        <taxon>Elysia</taxon>
    </lineage>
</organism>
<evidence type="ECO:0000259" key="4">
    <source>
        <dbReference type="PROSITE" id="PS50958"/>
    </source>
</evidence>
<keyword evidence="3" id="KW-0812">Transmembrane</keyword>
<evidence type="ECO:0000313" key="6">
    <source>
        <dbReference type="Proteomes" id="UP000762676"/>
    </source>
</evidence>